<dbReference type="Proteomes" id="UP000807306">
    <property type="component" value="Unassembled WGS sequence"/>
</dbReference>
<dbReference type="OrthoDB" id="10248252at2759"/>
<dbReference type="Gene3D" id="2.130.10.10">
    <property type="entry name" value="YVTN repeat-like/Quinoprotein amine dehydrogenase"/>
    <property type="match status" value="1"/>
</dbReference>
<proteinExistence type="predicted"/>
<feature type="region of interest" description="Disordered" evidence="1">
    <location>
        <begin position="419"/>
        <end position="438"/>
    </location>
</feature>
<gene>
    <name evidence="2" type="ORF">CPB83DRAFT_885634</name>
</gene>
<dbReference type="SUPFAM" id="SSF50978">
    <property type="entry name" value="WD40 repeat-like"/>
    <property type="match status" value="1"/>
</dbReference>
<dbReference type="EMBL" id="MU157885">
    <property type="protein sequence ID" value="KAF9525342.1"/>
    <property type="molecule type" value="Genomic_DNA"/>
</dbReference>
<evidence type="ECO:0000313" key="2">
    <source>
        <dbReference type="EMBL" id="KAF9525342.1"/>
    </source>
</evidence>
<feature type="region of interest" description="Disordered" evidence="1">
    <location>
        <begin position="352"/>
        <end position="375"/>
    </location>
</feature>
<feature type="compositionally biased region" description="Polar residues" evidence="1">
    <location>
        <begin position="232"/>
        <end position="241"/>
    </location>
</feature>
<dbReference type="InterPro" id="IPR015943">
    <property type="entry name" value="WD40/YVTN_repeat-like_dom_sf"/>
</dbReference>
<feature type="region of interest" description="Disordered" evidence="1">
    <location>
        <begin position="223"/>
        <end position="309"/>
    </location>
</feature>
<dbReference type="Pfam" id="PF00400">
    <property type="entry name" value="WD40"/>
    <property type="match status" value="1"/>
</dbReference>
<sequence>MRRVLGQRILKMTFLYHIEISNQPVSSRTYLGRMSRRDSKVIDVDEYYTQVNDVDAYVAKYEDPDHEIQEIGIKEYRLARTGGSNPRPRPGVGSRPSMDANAQRQEIRDARLRHLQQQEQRGQSQPAPRRENAVTIPPRRNAGTPDLASSLRPVIQQVQAARLQKRLNYSSSSGASSSSSSAPPQKRHRDLRDLPIAVPYVRPRTPPSPEIQFIDNSIITRKVAHKKAENPTRISSKSSSDPPRRARGSPEVEIVVDVSKQGRSTRPSKLDSEGSSSKSTVNFDMRDRPLPSRSAGSSGSGTPIDAGLSRLSTSTSKSFVEGSSRAVTEDADIIELLSSDEEVEKELKIGPPRKRPRLTASPVKTIRTPSPPRLPTLQIEDLLDASKDEDMADEEDPNDWNYPRVDLDNMDVVPVYTPQLPLPQSVRPDQHDADASDSEYDFELDHPRMDINDPNLWKPLPERSRLTLDDTSSDHHIQVDEDRNADNEKALVEHNLKILSITRRVPFPEKVETSRWYPTPLKRAPGPPIYIWDQIKMAVNVRFTRRPRTLLEDYPRKLFHRPRELDFNLQNLKLGHSFKESPGAINMIVQQGEYTAIASTCSGGLADEPGETSIDGYNRPGSLLVYSKGVVDQPWGHQMCKPSSTPCPGSIHNPEADEQWMHCERVKYYTVNDIKFDPLSEVPSLVSCGTDKKVRFWSQDPEAERLRWVHDESETIDLVNVPHGLAFQPGARVLAIAEKKLTLLNQDECVMFDMGFTYGSVSRTKHVVGSFGWGTGPTNGLLFASSEPPERGQFDGVHKGFDPQANTVACTLRCTEAGDALAVDNQGTMLALCTQAETNKHMLRIFDVQRRHSESIATVQIVPFQDRNPDEEFEGEINMVSFSPDAMYLALARNDNHTHLYDRRMLERGPVFDYSHVGNDKTASRKEVYGIVEAKWVQSLSKRRMVLVTGGEDGCVRTWDPSIAATDSKNGKILAEVASDIAQFSVGDPFAGEHKLVVGDACGRISIFDNLVI</sequence>
<name>A0A9P6EAD1_9AGAR</name>
<accession>A0A9P6EAD1</accession>
<feature type="compositionally biased region" description="Polar residues" evidence="1">
    <location>
        <begin position="115"/>
        <end position="126"/>
    </location>
</feature>
<dbReference type="InterPro" id="IPR001680">
    <property type="entry name" value="WD40_rpt"/>
</dbReference>
<comment type="caution">
    <text evidence="2">The sequence shown here is derived from an EMBL/GenBank/DDBJ whole genome shotgun (WGS) entry which is preliminary data.</text>
</comment>
<feature type="compositionally biased region" description="Low complexity" evidence="1">
    <location>
        <begin position="170"/>
        <end position="182"/>
    </location>
</feature>
<keyword evidence="3" id="KW-1185">Reference proteome</keyword>
<reference evidence="2" key="1">
    <citation type="submission" date="2020-11" db="EMBL/GenBank/DDBJ databases">
        <authorList>
            <consortium name="DOE Joint Genome Institute"/>
            <person name="Ahrendt S."/>
            <person name="Riley R."/>
            <person name="Andreopoulos W."/>
            <person name="Labutti K."/>
            <person name="Pangilinan J."/>
            <person name="Ruiz-Duenas F.J."/>
            <person name="Barrasa J.M."/>
            <person name="Sanchez-Garcia M."/>
            <person name="Camarero S."/>
            <person name="Miyauchi S."/>
            <person name="Serrano A."/>
            <person name="Linde D."/>
            <person name="Babiker R."/>
            <person name="Drula E."/>
            <person name="Ayuso-Fernandez I."/>
            <person name="Pacheco R."/>
            <person name="Padilla G."/>
            <person name="Ferreira P."/>
            <person name="Barriuso J."/>
            <person name="Kellner H."/>
            <person name="Castanera R."/>
            <person name="Alfaro M."/>
            <person name="Ramirez L."/>
            <person name="Pisabarro A.G."/>
            <person name="Kuo A."/>
            <person name="Tritt A."/>
            <person name="Lipzen A."/>
            <person name="He G."/>
            <person name="Yan M."/>
            <person name="Ng V."/>
            <person name="Cullen D."/>
            <person name="Martin F."/>
            <person name="Rosso M.-N."/>
            <person name="Henrissat B."/>
            <person name="Hibbett D."/>
            <person name="Martinez A.T."/>
            <person name="Grigoriev I.V."/>
        </authorList>
    </citation>
    <scope>NUCLEOTIDE SEQUENCE</scope>
    <source>
        <strain evidence="2">CBS 506.95</strain>
    </source>
</reference>
<feature type="compositionally biased region" description="Low complexity" evidence="1">
    <location>
        <begin position="82"/>
        <end position="97"/>
    </location>
</feature>
<feature type="region of interest" description="Disordered" evidence="1">
    <location>
        <begin position="167"/>
        <end position="192"/>
    </location>
</feature>
<feature type="region of interest" description="Disordered" evidence="1">
    <location>
        <begin position="79"/>
        <end position="151"/>
    </location>
</feature>
<evidence type="ECO:0000256" key="1">
    <source>
        <dbReference type="SAM" id="MobiDB-lite"/>
    </source>
</evidence>
<dbReference type="InterPro" id="IPR036322">
    <property type="entry name" value="WD40_repeat_dom_sf"/>
</dbReference>
<dbReference type="AlphaFoldDB" id="A0A9P6EAD1"/>
<protein>
    <submittedName>
        <fullName evidence="2">Uncharacterized protein</fullName>
    </submittedName>
</protein>
<organism evidence="2 3">
    <name type="scientific">Crepidotus variabilis</name>
    <dbReference type="NCBI Taxonomy" id="179855"/>
    <lineage>
        <taxon>Eukaryota</taxon>
        <taxon>Fungi</taxon>
        <taxon>Dikarya</taxon>
        <taxon>Basidiomycota</taxon>
        <taxon>Agaricomycotina</taxon>
        <taxon>Agaricomycetes</taxon>
        <taxon>Agaricomycetidae</taxon>
        <taxon>Agaricales</taxon>
        <taxon>Agaricineae</taxon>
        <taxon>Crepidotaceae</taxon>
        <taxon>Crepidotus</taxon>
    </lineage>
</organism>
<evidence type="ECO:0000313" key="3">
    <source>
        <dbReference type="Proteomes" id="UP000807306"/>
    </source>
</evidence>
<dbReference type="SMART" id="SM00320">
    <property type="entry name" value="WD40"/>
    <property type="match status" value="3"/>
</dbReference>